<accession>F7T2B2</accession>
<dbReference type="OrthoDB" id="9801699at2"/>
<dbReference type="PANTHER" id="PTHR43104">
    <property type="entry name" value="L-2-HYDROXYGLUTARATE DEHYDROGENASE, MITOCHONDRIAL"/>
    <property type="match status" value="1"/>
</dbReference>
<dbReference type="Pfam" id="PF01266">
    <property type="entry name" value="DAO"/>
    <property type="match status" value="1"/>
</dbReference>
<sequence>MSAVDIDCVVIGAGVVGLAIARALAQSGREVLVAEATEAIGTGTSSRNSEVIHAGIYYPAGSLKARLCVRGKHLLYAYCAERGIPHKRLGKLIVATSAEQAAQLEGIAQRARANGVDDLQFISGEDAMRLEPALQCTAALVSPSTGIVDSHALMLAYQGDAENAGAQCVFHTPLVSGRVRPEGGFDLQFGGDDAMSLSCNVLINSAGLQAPALARRIDGVPAASIPTDYLCKGSYFTLSGRAPFSRLIYPVPQHAGLGVHLTLDMGGQAKFGPDTEWVGTEDYTLDPARAEVFYAAVRSYWPALPDDALAPGYTGIRPKISGPHEPAADFVIAGPAAHGVRGLVNLFGIESPGLTSSLALAEETLARLADDASSHPSH</sequence>
<protein>
    <submittedName>
        <fullName evidence="7">FAD dependent oxidoreductase family protein 1</fullName>
    </submittedName>
</protein>
<dbReference type="Proteomes" id="UP000004853">
    <property type="component" value="Unassembled WGS sequence"/>
</dbReference>
<keyword evidence="2" id="KW-0285">Flavoprotein</keyword>
<dbReference type="HOGENOM" id="CLU_024775_1_1_4"/>
<dbReference type="Gene3D" id="3.50.50.60">
    <property type="entry name" value="FAD/NAD(P)-binding domain"/>
    <property type="match status" value="1"/>
</dbReference>
<dbReference type="RefSeq" id="WP_006393084.1">
    <property type="nucleotide sequence ID" value="NZ_GL982453.1"/>
</dbReference>
<keyword evidence="3" id="KW-0274">FAD</keyword>
<name>F7T2B2_9BURK</name>
<evidence type="ECO:0000313" key="8">
    <source>
        <dbReference type="Proteomes" id="UP000004853"/>
    </source>
</evidence>
<keyword evidence="4" id="KW-0560">Oxidoreductase</keyword>
<proteinExistence type="inferred from homology"/>
<dbReference type="PATRIC" id="fig|1003200.3.peg.3057"/>
<dbReference type="AlphaFoldDB" id="F7T2B2"/>
<evidence type="ECO:0000313" key="7">
    <source>
        <dbReference type="EMBL" id="EGP45563.1"/>
    </source>
</evidence>
<evidence type="ECO:0000256" key="3">
    <source>
        <dbReference type="ARBA" id="ARBA00022827"/>
    </source>
</evidence>
<reference evidence="7 8" key="1">
    <citation type="submission" date="2011-06" db="EMBL/GenBank/DDBJ databases">
        <authorList>
            <person name="Bador J."/>
            <person name="Amoureux L."/>
            <person name="Neuwirth C."/>
        </authorList>
    </citation>
    <scope>NUCLEOTIDE SEQUENCE [LARGE SCALE GENOMIC DNA]</scope>
    <source>
        <strain evidence="7 8">AXX-A</strain>
    </source>
</reference>
<dbReference type="GO" id="GO:0047545">
    <property type="term" value="F:(S)-2-hydroxyglutarate dehydrogenase activity"/>
    <property type="evidence" value="ECO:0007669"/>
    <property type="project" value="TreeGrafter"/>
</dbReference>
<evidence type="ECO:0000256" key="4">
    <source>
        <dbReference type="ARBA" id="ARBA00023002"/>
    </source>
</evidence>
<organism evidence="7 8">
    <name type="scientific">Achromobacter insuavis AXX-A</name>
    <dbReference type="NCBI Taxonomy" id="1003200"/>
    <lineage>
        <taxon>Bacteria</taxon>
        <taxon>Pseudomonadati</taxon>
        <taxon>Pseudomonadota</taxon>
        <taxon>Betaproteobacteria</taxon>
        <taxon>Burkholderiales</taxon>
        <taxon>Alcaligenaceae</taxon>
        <taxon>Achromobacter</taxon>
    </lineage>
</organism>
<dbReference type="PANTHER" id="PTHR43104:SF4">
    <property type="entry name" value="L-2-HYDROXYGLUTARATE DEHYDROGENASE, MITOCHONDRIAL"/>
    <property type="match status" value="1"/>
</dbReference>
<dbReference type="SUPFAM" id="SSF51905">
    <property type="entry name" value="FAD/NAD(P)-binding domain"/>
    <property type="match status" value="1"/>
</dbReference>
<evidence type="ECO:0000256" key="1">
    <source>
        <dbReference type="ARBA" id="ARBA00001974"/>
    </source>
</evidence>
<comment type="similarity">
    <text evidence="5">Belongs to the L2HGDH family.</text>
</comment>
<evidence type="ECO:0000256" key="2">
    <source>
        <dbReference type="ARBA" id="ARBA00022630"/>
    </source>
</evidence>
<evidence type="ECO:0000256" key="5">
    <source>
        <dbReference type="ARBA" id="ARBA00037941"/>
    </source>
</evidence>
<dbReference type="InterPro" id="IPR006076">
    <property type="entry name" value="FAD-dep_OxRdtase"/>
</dbReference>
<evidence type="ECO:0000259" key="6">
    <source>
        <dbReference type="Pfam" id="PF01266"/>
    </source>
</evidence>
<dbReference type="eggNOG" id="COG0579">
    <property type="taxonomic scope" value="Bacteria"/>
</dbReference>
<dbReference type="EMBL" id="AFRQ01000056">
    <property type="protein sequence ID" value="EGP45563.1"/>
    <property type="molecule type" value="Genomic_DNA"/>
</dbReference>
<gene>
    <name evidence="7" type="ORF">AXXA_15372</name>
</gene>
<feature type="domain" description="FAD dependent oxidoreductase" evidence="6">
    <location>
        <begin position="7"/>
        <end position="364"/>
    </location>
</feature>
<comment type="cofactor">
    <cofactor evidence="1">
        <name>FAD</name>
        <dbReference type="ChEBI" id="CHEBI:57692"/>
    </cofactor>
</comment>
<comment type="caution">
    <text evidence="7">The sequence shown here is derived from an EMBL/GenBank/DDBJ whole genome shotgun (WGS) entry which is preliminary data.</text>
</comment>
<dbReference type="InterPro" id="IPR036188">
    <property type="entry name" value="FAD/NAD-bd_sf"/>
</dbReference>
<dbReference type="Gene3D" id="3.30.9.10">
    <property type="entry name" value="D-Amino Acid Oxidase, subunit A, domain 2"/>
    <property type="match status" value="1"/>
</dbReference>